<accession>D3TC19</accession>
<sequence length="116" mass="13323">MIVALPSTEKGMNGSIADIKDAKYYTFVEVNLQSKEVLNVHIEKLPFESHEPVDIPLFIRQYYGELLIVKDLDKIAQDFFKYMGIKVLTGVDGKIEEIINAFINGEIYKIIERNKN</sequence>
<dbReference type="SUPFAM" id="SSF53146">
    <property type="entry name" value="Nitrogenase accessory factor-like"/>
    <property type="match status" value="1"/>
</dbReference>
<dbReference type="HOGENOM" id="CLU_104194_2_2_2"/>
<dbReference type="OrthoDB" id="85838at2157"/>
<dbReference type="EMBL" id="CP001941">
    <property type="protein sequence ID" value="ADD08104.1"/>
    <property type="molecule type" value="Genomic_DNA"/>
</dbReference>
<evidence type="ECO:0000313" key="1">
    <source>
        <dbReference type="EMBL" id="ADD08104.1"/>
    </source>
</evidence>
<dbReference type="PANTHER" id="PTHR42983">
    <property type="entry name" value="DINITROGENASE IRON-MOLYBDENUM COFACTOR PROTEIN-RELATED"/>
    <property type="match status" value="1"/>
</dbReference>
<dbReference type="AlphaFoldDB" id="D3TC19"/>
<reference evidence="1" key="1">
    <citation type="submission" date="2010-02" db="EMBL/GenBank/DDBJ databases">
        <title>Complete sequence of Aciduliprofundum boonei T469.</title>
        <authorList>
            <consortium name="US DOE Joint Genome Institute"/>
            <person name="Lucas S."/>
            <person name="Copeland A."/>
            <person name="Lapidus A."/>
            <person name="Cheng J.-F."/>
            <person name="Bruce D."/>
            <person name="Goodwin L."/>
            <person name="Pitluck S."/>
            <person name="Saunders E."/>
            <person name="Detter J.C."/>
            <person name="Han C."/>
            <person name="Tapia R."/>
            <person name="Land M."/>
            <person name="Hauser L."/>
            <person name="Kyrpides N."/>
            <person name="Mikhailova N."/>
            <person name="Flores G."/>
            <person name="Reysenbach A.-L."/>
            <person name="Woyke T."/>
        </authorList>
    </citation>
    <scope>NUCLEOTIDE SEQUENCE</scope>
    <source>
        <strain evidence="1">T469</strain>
    </source>
</reference>
<organism evidence="1 2">
    <name type="scientific">Aciduliprofundum boonei (strain DSM 19572 / T469)</name>
    <dbReference type="NCBI Taxonomy" id="439481"/>
    <lineage>
        <taxon>Archaea</taxon>
        <taxon>Methanobacteriati</taxon>
        <taxon>Thermoplasmatota</taxon>
        <taxon>DHVE2 group</taxon>
        <taxon>Candidatus Aciduliprofundum</taxon>
    </lineage>
</organism>
<name>D3TC19_ACIB4</name>
<proteinExistence type="predicted"/>
<dbReference type="Proteomes" id="UP000001400">
    <property type="component" value="Chromosome"/>
</dbReference>
<protein>
    <submittedName>
        <fullName evidence="1">Iron-molybdenum cofactor-binding protein</fullName>
    </submittedName>
</protein>
<dbReference type="KEGG" id="abi:Aboo_0293"/>
<dbReference type="PANTHER" id="PTHR42983:SF1">
    <property type="entry name" value="IRON-MOLYBDENUM PROTEIN"/>
    <property type="match status" value="1"/>
</dbReference>
<evidence type="ECO:0000313" key="2">
    <source>
        <dbReference type="Proteomes" id="UP000001400"/>
    </source>
</evidence>
<gene>
    <name evidence="1" type="ordered locus">Aboo_0293</name>
</gene>
<dbReference type="Gene3D" id="3.30.420.130">
    <property type="entry name" value="Dinitrogenase iron-molybdenum cofactor biosynthesis domain"/>
    <property type="match status" value="1"/>
</dbReference>
<dbReference type="InterPro" id="IPR036105">
    <property type="entry name" value="DiNase_FeMo-co_biosyn_sf"/>
</dbReference>
<dbReference type="RefSeq" id="WP_012997096.1">
    <property type="nucleotide sequence ID" value="NC_013926.1"/>
</dbReference>
<dbReference type="GeneID" id="8827235"/>
<keyword evidence="2" id="KW-1185">Reference proteome</keyword>